<comment type="caution">
    <text evidence="2">The sequence shown here is derived from an EMBL/GenBank/DDBJ whole genome shotgun (WGS) entry which is preliminary data.</text>
</comment>
<keyword evidence="3" id="KW-1185">Reference proteome</keyword>
<dbReference type="Proteomes" id="UP001206925">
    <property type="component" value="Unassembled WGS sequence"/>
</dbReference>
<organism evidence="2 3">
    <name type="scientific">Ambrosia artemisiifolia</name>
    <name type="common">Common ragweed</name>
    <dbReference type="NCBI Taxonomy" id="4212"/>
    <lineage>
        <taxon>Eukaryota</taxon>
        <taxon>Viridiplantae</taxon>
        <taxon>Streptophyta</taxon>
        <taxon>Embryophyta</taxon>
        <taxon>Tracheophyta</taxon>
        <taxon>Spermatophyta</taxon>
        <taxon>Magnoliopsida</taxon>
        <taxon>eudicotyledons</taxon>
        <taxon>Gunneridae</taxon>
        <taxon>Pentapetalae</taxon>
        <taxon>asterids</taxon>
        <taxon>campanulids</taxon>
        <taxon>Asterales</taxon>
        <taxon>Asteraceae</taxon>
        <taxon>Asteroideae</taxon>
        <taxon>Heliantheae alliance</taxon>
        <taxon>Heliantheae</taxon>
        <taxon>Ambrosia</taxon>
    </lineage>
</organism>
<reference evidence="2" key="1">
    <citation type="submission" date="2022-06" db="EMBL/GenBank/DDBJ databases">
        <title>Uncovering the hologenomic basis of an extraordinary plant invasion.</title>
        <authorList>
            <person name="Bieker V.C."/>
            <person name="Martin M.D."/>
            <person name="Gilbert T."/>
            <person name="Hodgins K."/>
            <person name="Battlay P."/>
            <person name="Petersen B."/>
            <person name="Wilson J."/>
        </authorList>
    </citation>
    <scope>NUCLEOTIDE SEQUENCE</scope>
    <source>
        <strain evidence="2">AA19_3_7</strain>
        <tissue evidence="2">Leaf</tissue>
    </source>
</reference>
<accession>A0AAD5BKX0</accession>
<feature type="region of interest" description="Disordered" evidence="1">
    <location>
        <begin position="73"/>
        <end position="133"/>
    </location>
</feature>
<dbReference type="EMBL" id="JAMZMK010012003">
    <property type="protein sequence ID" value="KAI7725223.1"/>
    <property type="molecule type" value="Genomic_DNA"/>
</dbReference>
<dbReference type="AlphaFoldDB" id="A0AAD5BKX0"/>
<name>A0AAD5BKX0_AMBAR</name>
<feature type="non-terminal residue" evidence="2">
    <location>
        <position position="1"/>
    </location>
</feature>
<evidence type="ECO:0000313" key="2">
    <source>
        <dbReference type="EMBL" id="KAI7725223.1"/>
    </source>
</evidence>
<feature type="compositionally biased region" description="Polar residues" evidence="1">
    <location>
        <begin position="81"/>
        <end position="93"/>
    </location>
</feature>
<gene>
    <name evidence="2" type="ORF">M8C21_015181</name>
</gene>
<evidence type="ECO:0000256" key="1">
    <source>
        <dbReference type="SAM" id="MobiDB-lite"/>
    </source>
</evidence>
<proteinExistence type="predicted"/>
<evidence type="ECO:0000313" key="3">
    <source>
        <dbReference type="Proteomes" id="UP001206925"/>
    </source>
</evidence>
<protein>
    <submittedName>
        <fullName evidence="2">Uncharacterized protein</fullName>
    </submittedName>
</protein>
<sequence>MKMGLVLIDGSSKKLLLVAKTKTGELNYLICWMQRDLTGNREMFGCILMEFNVCGRFDHSSWGTFDVRIQLGKGSADEQPGNRTVEQISSKPLQKTEAPKLDNRPAAPKLDSRSAAGADPGSRQQTKTKTELRDAVETFGAMAKTEKIAFILE</sequence>